<dbReference type="Gene3D" id="2.130.10.10">
    <property type="entry name" value="YVTN repeat-like/Quinoprotein amine dehydrogenase"/>
    <property type="match status" value="1"/>
</dbReference>
<reference evidence="2 3" key="1">
    <citation type="submission" date="2014-04" db="EMBL/GenBank/DDBJ databases">
        <authorList>
            <consortium name="DOE Joint Genome Institute"/>
            <person name="Kuo A."/>
            <person name="Kohler A."/>
            <person name="Costa M.D."/>
            <person name="Nagy L.G."/>
            <person name="Floudas D."/>
            <person name="Copeland A."/>
            <person name="Barry K.W."/>
            <person name="Cichocki N."/>
            <person name="Veneault-Fourrey C."/>
            <person name="LaButti K."/>
            <person name="Lindquist E.A."/>
            <person name="Lipzen A."/>
            <person name="Lundell T."/>
            <person name="Morin E."/>
            <person name="Murat C."/>
            <person name="Sun H."/>
            <person name="Tunlid A."/>
            <person name="Henrissat B."/>
            <person name="Grigoriev I.V."/>
            <person name="Hibbett D.S."/>
            <person name="Martin F."/>
            <person name="Nordberg H.P."/>
            <person name="Cantor M.N."/>
            <person name="Hua S.X."/>
        </authorList>
    </citation>
    <scope>NUCLEOTIDE SEQUENCE [LARGE SCALE GENOMIC DNA]</scope>
    <source>
        <strain evidence="2 3">441</strain>
    </source>
</reference>
<reference evidence="3" key="2">
    <citation type="submission" date="2015-01" db="EMBL/GenBank/DDBJ databases">
        <title>Evolutionary Origins and Diversification of the Mycorrhizal Mutualists.</title>
        <authorList>
            <consortium name="DOE Joint Genome Institute"/>
            <consortium name="Mycorrhizal Genomics Consortium"/>
            <person name="Kohler A."/>
            <person name="Kuo A."/>
            <person name="Nagy L.G."/>
            <person name="Floudas D."/>
            <person name="Copeland A."/>
            <person name="Barry K.W."/>
            <person name="Cichocki N."/>
            <person name="Veneault-Fourrey C."/>
            <person name="LaButti K."/>
            <person name="Lindquist E.A."/>
            <person name="Lipzen A."/>
            <person name="Lundell T."/>
            <person name="Morin E."/>
            <person name="Murat C."/>
            <person name="Riley R."/>
            <person name="Ohm R."/>
            <person name="Sun H."/>
            <person name="Tunlid A."/>
            <person name="Henrissat B."/>
            <person name="Grigoriev I.V."/>
            <person name="Hibbett D.S."/>
            <person name="Martin F."/>
        </authorList>
    </citation>
    <scope>NUCLEOTIDE SEQUENCE [LARGE SCALE GENOMIC DNA]</scope>
    <source>
        <strain evidence="3">441</strain>
    </source>
</reference>
<dbReference type="SUPFAM" id="SSF81383">
    <property type="entry name" value="F-box domain"/>
    <property type="match status" value="1"/>
</dbReference>
<dbReference type="Proteomes" id="UP000054018">
    <property type="component" value="Unassembled WGS sequence"/>
</dbReference>
<name>A0A0C9YNV8_9AGAM</name>
<evidence type="ECO:0000313" key="2">
    <source>
        <dbReference type="EMBL" id="KIK18366.1"/>
    </source>
</evidence>
<protein>
    <recommendedName>
        <fullName evidence="1">F-box domain-containing protein</fullName>
    </recommendedName>
</protein>
<dbReference type="InterPro" id="IPR001810">
    <property type="entry name" value="F-box_dom"/>
</dbReference>
<sequence length="496" mass="54549">MSTTTGFSLPVDVILIVLEDLELNDLISLCCTCKFLYDVVNEFGWPVYLRRNERQSFTLHSARKHWSPLAQVKYNTLADRGWSYSKFIARPLSRAWSANLQPVLAVSSSRVLVAAGEIVYSYAIHNPFTEGHGTRITYDGSYAFTLGPRIPGRDITSMVFIDDGGENRIVNIGFDDGYVERFDLPPHDSSNWRQRIYLKRVPDKALHFHERDAVESISYSQNSFLSLSSWGSVALTDLSSPSATTTTLHLGIRSWSSHLCMGASTPYAVFGITCTASPAPLFLHYILPSGLSPTASLVLDSPHQRPSAVYGITKPPPCSPFGPSDQIVVSGWYDGAVRVHDLRTPEQATSATSGPASLKPVLTLRDPWSPEPVYCVSCGGGSASFVAAGTARYSVVAFWDVRQPTKGWSVHAPGNDPSPVYSLVLESSRLFGATQSRSFVYDFGPGVTKDTYPSVPPASYRTIDRHLRPMDDGIDYYTLKYNHNRVGIHTIMSTGG</sequence>
<dbReference type="OrthoDB" id="1259151at2759"/>
<evidence type="ECO:0000259" key="1">
    <source>
        <dbReference type="PROSITE" id="PS50181"/>
    </source>
</evidence>
<evidence type="ECO:0000313" key="3">
    <source>
        <dbReference type="Proteomes" id="UP000054018"/>
    </source>
</evidence>
<dbReference type="PROSITE" id="PS50181">
    <property type="entry name" value="FBOX"/>
    <property type="match status" value="1"/>
</dbReference>
<dbReference type="EMBL" id="KN833807">
    <property type="protein sequence ID" value="KIK18366.1"/>
    <property type="molecule type" value="Genomic_DNA"/>
</dbReference>
<organism evidence="2 3">
    <name type="scientific">Pisolithus microcarpus 441</name>
    <dbReference type="NCBI Taxonomy" id="765257"/>
    <lineage>
        <taxon>Eukaryota</taxon>
        <taxon>Fungi</taxon>
        <taxon>Dikarya</taxon>
        <taxon>Basidiomycota</taxon>
        <taxon>Agaricomycotina</taxon>
        <taxon>Agaricomycetes</taxon>
        <taxon>Agaricomycetidae</taxon>
        <taxon>Boletales</taxon>
        <taxon>Sclerodermatineae</taxon>
        <taxon>Pisolithaceae</taxon>
        <taxon>Pisolithus</taxon>
    </lineage>
</organism>
<dbReference type="CDD" id="cd09917">
    <property type="entry name" value="F-box_SF"/>
    <property type="match status" value="1"/>
</dbReference>
<dbReference type="AlphaFoldDB" id="A0A0C9YNV8"/>
<dbReference type="SMART" id="SM00256">
    <property type="entry name" value="FBOX"/>
    <property type="match status" value="1"/>
</dbReference>
<dbReference type="HOGENOM" id="CLU_566242_0_0_1"/>
<dbReference type="SUPFAM" id="SSF50978">
    <property type="entry name" value="WD40 repeat-like"/>
    <property type="match status" value="1"/>
</dbReference>
<keyword evidence="3" id="KW-1185">Reference proteome</keyword>
<dbReference type="InterPro" id="IPR015943">
    <property type="entry name" value="WD40/YVTN_repeat-like_dom_sf"/>
</dbReference>
<proteinExistence type="predicted"/>
<dbReference type="Pfam" id="PF00646">
    <property type="entry name" value="F-box"/>
    <property type="match status" value="1"/>
</dbReference>
<dbReference type="InterPro" id="IPR036322">
    <property type="entry name" value="WD40_repeat_dom_sf"/>
</dbReference>
<accession>A0A0C9YNV8</accession>
<dbReference type="InterPro" id="IPR036047">
    <property type="entry name" value="F-box-like_dom_sf"/>
</dbReference>
<feature type="domain" description="F-box" evidence="1">
    <location>
        <begin position="3"/>
        <end position="51"/>
    </location>
</feature>
<gene>
    <name evidence="2" type="ORF">PISMIDRAFT_109624</name>
</gene>